<evidence type="ECO:0000313" key="2">
    <source>
        <dbReference type="Proteomes" id="UP000242949"/>
    </source>
</evidence>
<proteinExistence type="predicted"/>
<protein>
    <submittedName>
        <fullName evidence="1">Flagellar protein FlbD</fullName>
    </submittedName>
</protein>
<sequence>MIEVTNFKGDPFTLNAMYIERVQSFPDTTITLINGKKLVVKETEQEIYDRVFHFYQSIGLSGWQQKVGEDNEQ</sequence>
<dbReference type="PANTHER" id="PTHR39185:SF1">
    <property type="entry name" value="SWARMING MOTILITY PROTEIN SWRD"/>
    <property type="match status" value="1"/>
</dbReference>
<dbReference type="PANTHER" id="PTHR39185">
    <property type="entry name" value="SWARMING MOTILITY PROTEIN SWRD"/>
    <property type="match status" value="1"/>
</dbReference>
<gene>
    <name evidence="1" type="ORF">SAMN05421734_102174</name>
</gene>
<dbReference type="InterPro" id="IPR009384">
    <property type="entry name" value="SwrD-like"/>
</dbReference>
<organism evidence="1 2">
    <name type="scientific">Pelagirhabdus alkalitolerans</name>
    <dbReference type="NCBI Taxonomy" id="1612202"/>
    <lineage>
        <taxon>Bacteria</taxon>
        <taxon>Bacillati</taxon>
        <taxon>Bacillota</taxon>
        <taxon>Bacilli</taxon>
        <taxon>Bacillales</taxon>
        <taxon>Bacillaceae</taxon>
        <taxon>Pelagirhabdus</taxon>
    </lineage>
</organism>
<dbReference type="Proteomes" id="UP000242949">
    <property type="component" value="Unassembled WGS sequence"/>
</dbReference>
<keyword evidence="2" id="KW-1185">Reference proteome</keyword>
<name>A0A1G6H362_9BACI</name>
<keyword evidence="1" id="KW-0969">Cilium</keyword>
<dbReference type="STRING" id="1612202.SAMN05421734_102174"/>
<keyword evidence="1" id="KW-0282">Flagellum</keyword>
<keyword evidence="1" id="KW-0966">Cell projection</keyword>
<evidence type="ECO:0000313" key="1">
    <source>
        <dbReference type="EMBL" id="SDB88719.1"/>
    </source>
</evidence>
<dbReference type="EMBL" id="FMYI01000002">
    <property type="protein sequence ID" value="SDB88719.1"/>
    <property type="molecule type" value="Genomic_DNA"/>
</dbReference>
<dbReference type="RefSeq" id="WP_090793000.1">
    <property type="nucleotide sequence ID" value="NZ_FMYI01000002.1"/>
</dbReference>
<dbReference type="AlphaFoldDB" id="A0A1G6H362"/>
<reference evidence="2" key="1">
    <citation type="submission" date="2016-09" db="EMBL/GenBank/DDBJ databases">
        <authorList>
            <person name="Varghese N."/>
            <person name="Submissions S."/>
        </authorList>
    </citation>
    <scope>NUCLEOTIDE SEQUENCE [LARGE SCALE GENOMIC DNA]</scope>
    <source>
        <strain evidence="2">S5</strain>
    </source>
</reference>
<accession>A0A1G6H362</accession>
<dbReference type="Pfam" id="PF06289">
    <property type="entry name" value="FlbD"/>
    <property type="match status" value="1"/>
</dbReference>
<dbReference type="OrthoDB" id="9799862at2"/>